<dbReference type="GO" id="GO:0034599">
    <property type="term" value="P:cellular response to oxidative stress"/>
    <property type="evidence" value="ECO:0007669"/>
    <property type="project" value="TreeGrafter"/>
</dbReference>
<evidence type="ECO:0000256" key="5">
    <source>
        <dbReference type="ARBA" id="ARBA00023239"/>
    </source>
</evidence>
<dbReference type="SUPFAM" id="SSF53056">
    <property type="entry name" value="beta-carbonic anhydrase, cab"/>
    <property type="match status" value="1"/>
</dbReference>
<evidence type="ECO:0000313" key="9">
    <source>
        <dbReference type="EMBL" id="EME45736.1"/>
    </source>
</evidence>
<reference evidence="9 10" key="2">
    <citation type="journal article" date="2012" name="PLoS Pathog.">
        <title>Diverse lifestyles and strategies of plant pathogenesis encoded in the genomes of eighteen Dothideomycetes fungi.</title>
        <authorList>
            <person name="Ohm R.A."/>
            <person name="Feau N."/>
            <person name="Henrissat B."/>
            <person name="Schoch C.L."/>
            <person name="Horwitz B.A."/>
            <person name="Barry K.W."/>
            <person name="Condon B.J."/>
            <person name="Copeland A.C."/>
            <person name="Dhillon B."/>
            <person name="Glaser F."/>
            <person name="Hesse C.N."/>
            <person name="Kosti I."/>
            <person name="LaButti K."/>
            <person name="Lindquist E.A."/>
            <person name="Lucas S."/>
            <person name="Salamov A.A."/>
            <person name="Bradshaw R.E."/>
            <person name="Ciuffetti L."/>
            <person name="Hamelin R.C."/>
            <person name="Kema G.H.J."/>
            <person name="Lawrence C."/>
            <person name="Scott J.A."/>
            <person name="Spatafora J.W."/>
            <person name="Turgeon B.G."/>
            <person name="de Wit P.J.G.M."/>
            <person name="Zhong S."/>
            <person name="Goodwin S.B."/>
            <person name="Grigoriev I.V."/>
        </authorList>
    </citation>
    <scope>NUCLEOTIDE SEQUENCE [LARGE SCALE GENOMIC DNA]</scope>
    <source>
        <strain evidence="10">NZE10 / CBS 128990</strain>
    </source>
</reference>
<feature type="binding site" evidence="7">
    <location>
        <position position="108"/>
    </location>
    <ligand>
        <name>Zn(2+)</name>
        <dbReference type="ChEBI" id="CHEBI:29105"/>
    </ligand>
</feature>
<keyword evidence="3 7" id="KW-0479">Metal-binding</keyword>
<feature type="binding site" evidence="7">
    <location>
        <position position="49"/>
    </location>
    <ligand>
        <name>Zn(2+)</name>
        <dbReference type="ChEBI" id="CHEBI:29105"/>
    </ligand>
</feature>
<dbReference type="InterPro" id="IPR036874">
    <property type="entry name" value="Carbonic_anhydrase_sf"/>
</dbReference>
<keyword evidence="4 7" id="KW-0862">Zinc</keyword>
<evidence type="ECO:0000313" key="10">
    <source>
        <dbReference type="Proteomes" id="UP000016933"/>
    </source>
</evidence>
<dbReference type="GO" id="GO:0015976">
    <property type="term" value="P:carbon utilization"/>
    <property type="evidence" value="ECO:0007669"/>
    <property type="project" value="InterPro"/>
</dbReference>
<comment type="catalytic activity">
    <reaction evidence="6 8">
        <text>hydrogencarbonate + H(+) = CO2 + H2O</text>
        <dbReference type="Rhea" id="RHEA:10748"/>
        <dbReference type="ChEBI" id="CHEBI:15377"/>
        <dbReference type="ChEBI" id="CHEBI:15378"/>
        <dbReference type="ChEBI" id="CHEBI:16526"/>
        <dbReference type="ChEBI" id="CHEBI:17544"/>
        <dbReference type="EC" id="4.2.1.1"/>
    </reaction>
</comment>
<dbReference type="STRING" id="675120.N1PQK8"/>
<dbReference type="EMBL" id="KB446538">
    <property type="protein sequence ID" value="EME45736.1"/>
    <property type="molecule type" value="Genomic_DNA"/>
</dbReference>
<dbReference type="HOGENOM" id="CLU_053879_3_1_1"/>
<proteinExistence type="inferred from homology"/>
<protein>
    <recommendedName>
        <fullName evidence="2 8">Carbonic anhydrase</fullName>
        <ecNumber evidence="2 8">4.2.1.1</ecNumber>
    </recommendedName>
    <alternativeName>
        <fullName evidence="8">Carbonate dehydratase</fullName>
    </alternativeName>
</protein>
<evidence type="ECO:0000256" key="4">
    <source>
        <dbReference type="ARBA" id="ARBA00022833"/>
    </source>
</evidence>
<dbReference type="SMART" id="SM00947">
    <property type="entry name" value="Pro_CA"/>
    <property type="match status" value="1"/>
</dbReference>
<dbReference type="GO" id="GO:0005737">
    <property type="term" value="C:cytoplasm"/>
    <property type="evidence" value="ECO:0007669"/>
    <property type="project" value="TreeGrafter"/>
</dbReference>
<comment type="similarity">
    <text evidence="1 8">Belongs to the beta-class carbonic anhydrase family.</text>
</comment>
<organism evidence="9 10">
    <name type="scientific">Dothistroma septosporum (strain NZE10 / CBS 128990)</name>
    <name type="common">Red band needle blight fungus</name>
    <name type="synonym">Mycosphaerella pini</name>
    <dbReference type="NCBI Taxonomy" id="675120"/>
    <lineage>
        <taxon>Eukaryota</taxon>
        <taxon>Fungi</taxon>
        <taxon>Dikarya</taxon>
        <taxon>Ascomycota</taxon>
        <taxon>Pezizomycotina</taxon>
        <taxon>Dothideomycetes</taxon>
        <taxon>Dothideomycetidae</taxon>
        <taxon>Mycosphaerellales</taxon>
        <taxon>Mycosphaerellaceae</taxon>
        <taxon>Dothistroma</taxon>
    </lineage>
</organism>
<evidence type="ECO:0000256" key="2">
    <source>
        <dbReference type="ARBA" id="ARBA00012925"/>
    </source>
</evidence>
<evidence type="ECO:0000256" key="6">
    <source>
        <dbReference type="ARBA" id="ARBA00048348"/>
    </source>
</evidence>
<keyword evidence="5 8" id="KW-0456">Lyase</keyword>
<comment type="function">
    <text evidence="8">Reversible hydration of carbon dioxide.</text>
</comment>
<keyword evidence="10" id="KW-1185">Reference proteome</keyword>
<dbReference type="Proteomes" id="UP000016933">
    <property type="component" value="Unassembled WGS sequence"/>
</dbReference>
<dbReference type="Gene3D" id="3.40.1050.10">
    <property type="entry name" value="Carbonic anhydrase"/>
    <property type="match status" value="1"/>
</dbReference>
<dbReference type="Pfam" id="PF00484">
    <property type="entry name" value="Pro_CA"/>
    <property type="match status" value="1"/>
</dbReference>
<dbReference type="PROSITE" id="PS00705">
    <property type="entry name" value="PROK_CO2_ANHYDRASE_2"/>
    <property type="match status" value="1"/>
</dbReference>
<evidence type="ECO:0000256" key="7">
    <source>
        <dbReference type="PIRSR" id="PIRSR601765-1"/>
    </source>
</evidence>
<dbReference type="EC" id="4.2.1.1" evidence="2 8"/>
<evidence type="ECO:0000256" key="8">
    <source>
        <dbReference type="RuleBase" id="RU003956"/>
    </source>
</evidence>
<accession>N1PQK8</accession>
<name>N1PQK8_DOTSN</name>
<dbReference type="GO" id="GO:0004089">
    <property type="term" value="F:carbonate dehydratase activity"/>
    <property type="evidence" value="ECO:0007669"/>
    <property type="project" value="UniProtKB-UniRule"/>
</dbReference>
<sequence>MTSPPDHSTFFAHLLDNNKTWATKTATDDPSLFPSCAKGQSPRMLYLGCADSRVPETTILGCKPGEVFTHRNIANIVSNTDVSLLSIVQFAVFHLKVTDIVVCGHTSCGGVAASLENAKLDILDVWLQPLRLLRERFSEEMEGMEVERVKKCLCEKNVLAGMENLERIPTVIDAVRERGLQIHGVIYDVATGLLEEIVYEEDEVVGKRRMAAFERK</sequence>
<dbReference type="OMA" id="NVAWAHE"/>
<dbReference type="GO" id="GO:0008270">
    <property type="term" value="F:zinc ion binding"/>
    <property type="evidence" value="ECO:0007669"/>
    <property type="project" value="UniProtKB-UniRule"/>
</dbReference>
<dbReference type="eggNOG" id="KOG1578">
    <property type="taxonomic scope" value="Eukaryota"/>
</dbReference>
<feature type="binding site" evidence="7">
    <location>
        <position position="105"/>
    </location>
    <ligand>
        <name>Zn(2+)</name>
        <dbReference type="ChEBI" id="CHEBI:29105"/>
    </ligand>
</feature>
<dbReference type="PANTHER" id="PTHR11002">
    <property type="entry name" value="CARBONIC ANHYDRASE"/>
    <property type="match status" value="1"/>
</dbReference>
<dbReference type="InterPro" id="IPR015892">
    <property type="entry name" value="Carbonic_anhydrase_CS"/>
</dbReference>
<evidence type="ECO:0000256" key="3">
    <source>
        <dbReference type="ARBA" id="ARBA00022723"/>
    </source>
</evidence>
<reference evidence="10" key="1">
    <citation type="journal article" date="2012" name="PLoS Genet.">
        <title>The genomes of the fungal plant pathogens Cladosporium fulvum and Dothistroma septosporum reveal adaptation to different hosts and lifestyles but also signatures of common ancestry.</title>
        <authorList>
            <person name="de Wit P.J.G.M."/>
            <person name="van der Burgt A."/>
            <person name="Oekmen B."/>
            <person name="Stergiopoulos I."/>
            <person name="Abd-Elsalam K.A."/>
            <person name="Aerts A.L."/>
            <person name="Bahkali A.H."/>
            <person name="Beenen H.G."/>
            <person name="Chettri P."/>
            <person name="Cox M.P."/>
            <person name="Datema E."/>
            <person name="de Vries R.P."/>
            <person name="Dhillon B."/>
            <person name="Ganley A.R."/>
            <person name="Griffiths S.A."/>
            <person name="Guo Y."/>
            <person name="Hamelin R.C."/>
            <person name="Henrissat B."/>
            <person name="Kabir M.S."/>
            <person name="Jashni M.K."/>
            <person name="Kema G."/>
            <person name="Klaubauf S."/>
            <person name="Lapidus A."/>
            <person name="Levasseur A."/>
            <person name="Lindquist E."/>
            <person name="Mehrabi R."/>
            <person name="Ohm R.A."/>
            <person name="Owen T.J."/>
            <person name="Salamov A."/>
            <person name="Schwelm A."/>
            <person name="Schijlen E."/>
            <person name="Sun H."/>
            <person name="van den Burg H.A."/>
            <person name="van Ham R.C.H.J."/>
            <person name="Zhang S."/>
            <person name="Goodwin S.B."/>
            <person name="Grigoriev I.V."/>
            <person name="Collemare J."/>
            <person name="Bradshaw R.E."/>
        </authorList>
    </citation>
    <scope>NUCLEOTIDE SEQUENCE [LARGE SCALE GENOMIC DNA]</scope>
    <source>
        <strain evidence="10">NZE10 / CBS 128990</strain>
    </source>
</reference>
<comment type="cofactor">
    <cofactor evidence="7">
        <name>Zn(2+)</name>
        <dbReference type="ChEBI" id="CHEBI:29105"/>
    </cofactor>
    <text evidence="7">Binds 1 zinc ion per subunit.</text>
</comment>
<dbReference type="PANTHER" id="PTHR11002:SF76">
    <property type="entry name" value="CARBONIC ANHYDRASE"/>
    <property type="match status" value="1"/>
</dbReference>
<dbReference type="CDD" id="cd00883">
    <property type="entry name" value="beta_CA_cladeA"/>
    <property type="match status" value="1"/>
</dbReference>
<evidence type="ECO:0000256" key="1">
    <source>
        <dbReference type="ARBA" id="ARBA00006217"/>
    </source>
</evidence>
<dbReference type="OrthoDB" id="4187847at2759"/>
<feature type="binding site" evidence="7">
    <location>
        <position position="51"/>
    </location>
    <ligand>
        <name>Zn(2+)</name>
        <dbReference type="ChEBI" id="CHEBI:29105"/>
    </ligand>
</feature>
<dbReference type="InterPro" id="IPR001765">
    <property type="entry name" value="Carbonic_anhydrase"/>
</dbReference>
<gene>
    <name evidence="9" type="ORF">DOTSEDRAFT_128553</name>
</gene>
<dbReference type="GO" id="GO:0071244">
    <property type="term" value="P:cellular response to carbon dioxide"/>
    <property type="evidence" value="ECO:0007669"/>
    <property type="project" value="TreeGrafter"/>
</dbReference>
<dbReference type="AlphaFoldDB" id="N1PQK8"/>